<accession>A0A3D9ASG5</accession>
<evidence type="ECO:0000313" key="1">
    <source>
        <dbReference type="EMBL" id="REC44185.1"/>
    </source>
</evidence>
<name>A0A3D9ASG5_9FLAO</name>
<dbReference type="OrthoDB" id="772742at2"/>
<dbReference type="InterPro" id="IPR021070">
    <property type="entry name" value="Killing_trait_RebB"/>
</dbReference>
<evidence type="ECO:0000313" key="2">
    <source>
        <dbReference type="Proteomes" id="UP000256257"/>
    </source>
</evidence>
<sequence>MAQTVNEQITDAVTQSNVKVVGEAPAMALGNVYQSAAHSTGIMFENAVNAQNQQNILGQAATTQGIMQIYSIDTIADAISISKMLGAS</sequence>
<dbReference type="EMBL" id="QNVV01000020">
    <property type="protein sequence ID" value="REC44185.1"/>
    <property type="molecule type" value="Genomic_DNA"/>
</dbReference>
<reference evidence="1 2" key="1">
    <citation type="submission" date="2018-06" db="EMBL/GenBank/DDBJ databases">
        <title>Novel Chryseobacterium species.</title>
        <authorList>
            <person name="Newman J."/>
            <person name="Hugo C."/>
            <person name="Oosthuizen L."/>
            <person name="Charimba G."/>
        </authorList>
    </citation>
    <scope>NUCLEOTIDE SEQUENCE [LARGE SCALE GENOMIC DNA]</scope>
    <source>
        <strain evidence="1 2">7_F195</strain>
    </source>
</reference>
<proteinExistence type="predicted"/>
<gene>
    <name evidence="1" type="ORF">DRF67_17810</name>
</gene>
<dbReference type="Pfam" id="PF11747">
    <property type="entry name" value="RebB"/>
    <property type="match status" value="1"/>
</dbReference>
<dbReference type="AlphaFoldDB" id="A0A3D9ASG5"/>
<protein>
    <submittedName>
        <fullName evidence="1">Antirepresssor protein RebB</fullName>
    </submittedName>
</protein>
<comment type="caution">
    <text evidence="1">The sequence shown here is derived from an EMBL/GenBank/DDBJ whole genome shotgun (WGS) entry which is preliminary data.</text>
</comment>
<dbReference type="RefSeq" id="WP_115929654.1">
    <property type="nucleotide sequence ID" value="NZ_QNVV01000020.1"/>
</dbReference>
<keyword evidence="2" id="KW-1185">Reference proteome</keyword>
<organism evidence="1 2">
    <name type="scientific">Chryseobacterium pennipullorum</name>
    <dbReference type="NCBI Taxonomy" id="2258963"/>
    <lineage>
        <taxon>Bacteria</taxon>
        <taxon>Pseudomonadati</taxon>
        <taxon>Bacteroidota</taxon>
        <taxon>Flavobacteriia</taxon>
        <taxon>Flavobacteriales</taxon>
        <taxon>Weeksellaceae</taxon>
        <taxon>Chryseobacterium group</taxon>
        <taxon>Chryseobacterium</taxon>
    </lineage>
</organism>
<dbReference type="Proteomes" id="UP000256257">
    <property type="component" value="Unassembled WGS sequence"/>
</dbReference>